<sequence>MTEFSTNISIGLLSSVVTLSKKFRTIAILKLWVDPSIPGLQESYIEHIKTHNSHTLSHSYPNSGMDVFVAHKTTLLPNITSQKIKLAIKAEMYTCYSQDHHLESTAYYLLPRSSLSNTPLLQSNHVGLIDMGYRGEIMAPIRNLSDDNYVIDPFTRLFQLAHPSACPILVDLVHSVDDLSTTERGSGGFGSTGIMGSLA</sequence>
<dbReference type="PANTHER" id="PTHR11241:SF0">
    <property type="entry name" value="DEOXYURIDINE 5'-TRIPHOSPHATE NUCLEOTIDOHYDROLASE"/>
    <property type="match status" value="1"/>
</dbReference>
<feature type="domain" description="dUTPase-like" evidence="5">
    <location>
        <begin position="101"/>
        <end position="193"/>
    </location>
</feature>
<dbReference type="Pfam" id="PF00692">
    <property type="entry name" value="dUTPase"/>
    <property type="match status" value="1"/>
</dbReference>
<dbReference type="InterPro" id="IPR033704">
    <property type="entry name" value="dUTPase_trimeric"/>
</dbReference>
<dbReference type="InterPro" id="IPR036157">
    <property type="entry name" value="dUTPase-like_sf"/>
</dbReference>
<accession>A0A6C0HTK5</accession>
<name>A0A6C0HTK5_9ZZZZ</name>
<protein>
    <recommendedName>
        <fullName evidence="2">dUTP diphosphatase</fullName>
        <ecNumber evidence="2">3.6.1.23</ecNumber>
    </recommendedName>
</protein>
<dbReference type="GO" id="GO:0004170">
    <property type="term" value="F:dUTP diphosphatase activity"/>
    <property type="evidence" value="ECO:0007669"/>
    <property type="project" value="UniProtKB-EC"/>
</dbReference>
<organism evidence="6">
    <name type="scientific">viral metagenome</name>
    <dbReference type="NCBI Taxonomy" id="1070528"/>
    <lineage>
        <taxon>unclassified sequences</taxon>
        <taxon>metagenomes</taxon>
        <taxon>organismal metagenomes</taxon>
    </lineage>
</organism>
<evidence type="ECO:0000256" key="3">
    <source>
        <dbReference type="ARBA" id="ARBA00022801"/>
    </source>
</evidence>
<dbReference type="InterPro" id="IPR008181">
    <property type="entry name" value="dUTPase"/>
</dbReference>
<evidence type="ECO:0000256" key="1">
    <source>
        <dbReference type="ARBA" id="ARBA00006581"/>
    </source>
</evidence>
<dbReference type="EMBL" id="MN740015">
    <property type="protein sequence ID" value="QHT84021.1"/>
    <property type="molecule type" value="Genomic_DNA"/>
</dbReference>
<evidence type="ECO:0000256" key="2">
    <source>
        <dbReference type="ARBA" id="ARBA00012379"/>
    </source>
</evidence>
<keyword evidence="3" id="KW-0378">Hydrolase</keyword>
<evidence type="ECO:0000256" key="4">
    <source>
        <dbReference type="ARBA" id="ARBA00023080"/>
    </source>
</evidence>
<dbReference type="CDD" id="cd07557">
    <property type="entry name" value="trimeric_dUTPase"/>
    <property type="match status" value="1"/>
</dbReference>
<dbReference type="InterPro" id="IPR029054">
    <property type="entry name" value="dUTPase-like"/>
</dbReference>
<proteinExistence type="inferred from homology"/>
<dbReference type="AlphaFoldDB" id="A0A6C0HTK5"/>
<dbReference type="PANTHER" id="PTHR11241">
    <property type="entry name" value="DEOXYURIDINE 5'-TRIPHOSPHATE NUCLEOTIDOHYDROLASE"/>
    <property type="match status" value="1"/>
</dbReference>
<dbReference type="SUPFAM" id="SSF51283">
    <property type="entry name" value="dUTPase-like"/>
    <property type="match status" value="1"/>
</dbReference>
<reference evidence="6" key="1">
    <citation type="journal article" date="2020" name="Nature">
        <title>Giant virus diversity and host interactions through global metagenomics.</title>
        <authorList>
            <person name="Schulz F."/>
            <person name="Roux S."/>
            <person name="Paez-Espino D."/>
            <person name="Jungbluth S."/>
            <person name="Walsh D.A."/>
            <person name="Denef V.J."/>
            <person name="McMahon K.D."/>
            <person name="Konstantinidis K.T."/>
            <person name="Eloe-Fadrosh E.A."/>
            <person name="Kyrpides N.C."/>
            <person name="Woyke T."/>
        </authorList>
    </citation>
    <scope>NUCLEOTIDE SEQUENCE</scope>
    <source>
        <strain evidence="6">GVMAG-M-3300023184-16</strain>
    </source>
</reference>
<dbReference type="GO" id="GO:0000287">
    <property type="term" value="F:magnesium ion binding"/>
    <property type="evidence" value="ECO:0007669"/>
    <property type="project" value="InterPro"/>
</dbReference>
<dbReference type="GO" id="GO:0006226">
    <property type="term" value="P:dUMP biosynthetic process"/>
    <property type="evidence" value="ECO:0007669"/>
    <property type="project" value="InterPro"/>
</dbReference>
<dbReference type="EC" id="3.6.1.23" evidence="2"/>
<comment type="similarity">
    <text evidence="1">Belongs to the dUTPase family.</text>
</comment>
<dbReference type="GO" id="GO:0046081">
    <property type="term" value="P:dUTP catabolic process"/>
    <property type="evidence" value="ECO:0007669"/>
    <property type="project" value="InterPro"/>
</dbReference>
<dbReference type="Gene3D" id="2.70.40.10">
    <property type="match status" value="1"/>
</dbReference>
<evidence type="ECO:0000313" key="6">
    <source>
        <dbReference type="EMBL" id="QHT84021.1"/>
    </source>
</evidence>
<keyword evidence="4" id="KW-0546">Nucleotide metabolism</keyword>
<evidence type="ECO:0000259" key="5">
    <source>
        <dbReference type="Pfam" id="PF00692"/>
    </source>
</evidence>